<comment type="similarity">
    <text evidence="2 9">Belongs to the cytochrome P450 family.</text>
</comment>
<feature type="binding site" description="axial binding residue" evidence="8">
    <location>
        <position position="454"/>
    </location>
    <ligand>
        <name>heme</name>
        <dbReference type="ChEBI" id="CHEBI:30413"/>
    </ligand>
    <ligandPart>
        <name>Fe</name>
        <dbReference type="ChEBI" id="CHEBI:18248"/>
    </ligandPart>
</feature>
<dbReference type="PROSITE" id="PS00086">
    <property type="entry name" value="CYTOCHROME_P450"/>
    <property type="match status" value="1"/>
</dbReference>
<comment type="caution">
    <text evidence="10">The sequence shown here is derived from an EMBL/GenBank/DDBJ whole genome shotgun (WGS) entry which is preliminary data.</text>
</comment>
<evidence type="ECO:0000256" key="6">
    <source>
        <dbReference type="ARBA" id="ARBA00023004"/>
    </source>
</evidence>
<evidence type="ECO:0000256" key="2">
    <source>
        <dbReference type="ARBA" id="ARBA00010617"/>
    </source>
</evidence>
<reference evidence="10 11" key="1">
    <citation type="submission" date="2018-02" db="EMBL/GenBank/DDBJ databases">
        <title>Draft genome sequences of Elsinoe sp., causing black scab on jojoba.</title>
        <authorList>
            <person name="Stodart B."/>
            <person name="Jeffress S."/>
            <person name="Ash G."/>
            <person name="Arun Chinnappa K."/>
        </authorList>
    </citation>
    <scope>NUCLEOTIDE SEQUENCE [LARGE SCALE GENOMIC DNA]</scope>
    <source>
        <strain evidence="10 11">Hillstone_2</strain>
    </source>
</reference>
<keyword evidence="5 9" id="KW-0560">Oxidoreductase</keyword>
<dbReference type="InterPro" id="IPR002403">
    <property type="entry name" value="Cyt_P450_E_grp-IV"/>
</dbReference>
<dbReference type="PANTHER" id="PTHR46206:SF2">
    <property type="entry name" value="CYTOCHROME P450 MONOOXYGENASE AUSG-RELATED"/>
    <property type="match status" value="1"/>
</dbReference>
<evidence type="ECO:0000256" key="3">
    <source>
        <dbReference type="ARBA" id="ARBA00022617"/>
    </source>
</evidence>
<dbReference type="SUPFAM" id="SSF48264">
    <property type="entry name" value="Cytochrome P450"/>
    <property type="match status" value="1"/>
</dbReference>
<dbReference type="GO" id="GO:0004497">
    <property type="term" value="F:monooxygenase activity"/>
    <property type="evidence" value="ECO:0007669"/>
    <property type="project" value="UniProtKB-KW"/>
</dbReference>
<evidence type="ECO:0000256" key="8">
    <source>
        <dbReference type="PIRSR" id="PIRSR602403-1"/>
    </source>
</evidence>
<evidence type="ECO:0000256" key="5">
    <source>
        <dbReference type="ARBA" id="ARBA00023002"/>
    </source>
</evidence>
<keyword evidence="4 8" id="KW-0479">Metal-binding</keyword>
<keyword evidence="6 8" id="KW-0408">Iron</keyword>
<proteinExistence type="inferred from homology"/>
<evidence type="ECO:0000256" key="1">
    <source>
        <dbReference type="ARBA" id="ARBA00001971"/>
    </source>
</evidence>
<comment type="cofactor">
    <cofactor evidence="1 8">
        <name>heme</name>
        <dbReference type="ChEBI" id="CHEBI:30413"/>
    </cofactor>
</comment>
<protein>
    <submittedName>
        <fullName evidence="10">Cytochrome P450 monooxygenase-like protein 39</fullName>
    </submittedName>
</protein>
<dbReference type="CDD" id="cd11041">
    <property type="entry name" value="CYP503A1-like"/>
    <property type="match status" value="1"/>
</dbReference>
<dbReference type="Proteomes" id="UP000308133">
    <property type="component" value="Unassembled WGS sequence"/>
</dbReference>
<keyword evidence="3 8" id="KW-0349">Heme</keyword>
<dbReference type="EMBL" id="PTQR01000084">
    <property type="protein sequence ID" value="TKX20828.1"/>
    <property type="molecule type" value="Genomic_DNA"/>
</dbReference>
<dbReference type="InterPro" id="IPR017972">
    <property type="entry name" value="Cyt_P450_CS"/>
</dbReference>
<dbReference type="Pfam" id="PF00067">
    <property type="entry name" value="p450"/>
    <property type="match status" value="1"/>
</dbReference>
<evidence type="ECO:0000313" key="10">
    <source>
        <dbReference type="EMBL" id="TKX20828.1"/>
    </source>
</evidence>
<dbReference type="Gene3D" id="1.10.630.10">
    <property type="entry name" value="Cytochrome P450"/>
    <property type="match status" value="1"/>
</dbReference>
<dbReference type="PRINTS" id="PR00465">
    <property type="entry name" value="EP450IV"/>
</dbReference>
<dbReference type="GO" id="GO:0016705">
    <property type="term" value="F:oxidoreductase activity, acting on paired donors, with incorporation or reduction of molecular oxygen"/>
    <property type="evidence" value="ECO:0007669"/>
    <property type="project" value="InterPro"/>
</dbReference>
<keyword evidence="7 9" id="KW-0503">Monooxygenase</keyword>
<dbReference type="AlphaFoldDB" id="A0A4U7ARF2"/>
<accession>A0A4U7ARF2</accession>
<evidence type="ECO:0000256" key="4">
    <source>
        <dbReference type="ARBA" id="ARBA00022723"/>
    </source>
</evidence>
<gene>
    <name evidence="10" type="ORF">C1H76_6864</name>
</gene>
<dbReference type="InterPro" id="IPR036396">
    <property type="entry name" value="Cyt_P450_sf"/>
</dbReference>
<dbReference type="GO" id="GO:0005506">
    <property type="term" value="F:iron ion binding"/>
    <property type="evidence" value="ECO:0007669"/>
    <property type="project" value="InterPro"/>
</dbReference>
<dbReference type="GO" id="GO:0020037">
    <property type="term" value="F:heme binding"/>
    <property type="evidence" value="ECO:0007669"/>
    <property type="project" value="InterPro"/>
</dbReference>
<evidence type="ECO:0000313" key="11">
    <source>
        <dbReference type="Proteomes" id="UP000308133"/>
    </source>
</evidence>
<evidence type="ECO:0000256" key="7">
    <source>
        <dbReference type="ARBA" id="ARBA00023033"/>
    </source>
</evidence>
<name>A0A4U7ARF2_9PEZI</name>
<evidence type="ECO:0000256" key="9">
    <source>
        <dbReference type="RuleBase" id="RU000461"/>
    </source>
</evidence>
<dbReference type="PANTHER" id="PTHR46206">
    <property type="entry name" value="CYTOCHROME P450"/>
    <property type="match status" value="1"/>
</dbReference>
<organism evidence="10 11">
    <name type="scientific">Elsinoe australis</name>
    <dbReference type="NCBI Taxonomy" id="40998"/>
    <lineage>
        <taxon>Eukaryota</taxon>
        <taxon>Fungi</taxon>
        <taxon>Dikarya</taxon>
        <taxon>Ascomycota</taxon>
        <taxon>Pezizomycotina</taxon>
        <taxon>Dothideomycetes</taxon>
        <taxon>Dothideomycetidae</taxon>
        <taxon>Myriangiales</taxon>
        <taxon>Elsinoaceae</taxon>
        <taxon>Elsinoe</taxon>
    </lineage>
</organism>
<sequence length="514" mass="59160">MTTLSWDWRWLSVLSFTLGLCILVEISRRLATRDNLKALPMINRGKWYSLFSMDAKNRFVTQSTALLAAARKQYPQQPFRVLSDWGTILVLPSHFADELRNDSRLSFAIAAKRDNHSHIPGFETVEFVGREDKLIQRVARRDLTQHLAKVIEPLSEETEFALQVVFGNAMEWHAMKLKPAVLDIIARISSRIYLGDELCRNEDWLKITKTYTTTFYTASTRLRMIPTPFRRLAHWFMPECKRLREQMERSRQIIQPLVERRRALKIQRERSGEPVPRFNDALGWAEDQARDSNTEFDPVIAQLTLSLLAIHTTYDLLQQCVLDLAQNPHYTEPLRQEVIKSVRQYGWTKQGLYQMQLLDSAIKESQRLKPGSLVTMRRYVTEDIVLSNGLVLKKGTRINVDTSRMRDPSLHESPDTYDAFRFYRMRMRAGGEHIAQLSSTSSDHLGFGHGEHSCPGRFFAANEIKVALAQMLMKYEWKLSGGTTTAPDVKGMLAKSSSVSSILIRKRNSTGDLH</sequence>
<dbReference type="InterPro" id="IPR001128">
    <property type="entry name" value="Cyt_P450"/>
</dbReference>